<dbReference type="InterPro" id="IPR036457">
    <property type="entry name" value="PPM-type-like_dom_sf"/>
</dbReference>
<keyword evidence="1" id="KW-0460">Magnesium</keyword>
<dbReference type="PROSITE" id="PS51746">
    <property type="entry name" value="PPM_2"/>
    <property type="match status" value="1"/>
</dbReference>
<accession>A0A8H7PJA6</accession>
<dbReference type="EC" id="3.1.3.16" evidence="1"/>
<dbReference type="SMART" id="SM00332">
    <property type="entry name" value="PP2Cc"/>
    <property type="match status" value="1"/>
</dbReference>
<dbReference type="AlphaFoldDB" id="A0A8H7PJA6"/>
<dbReference type="PANTHER" id="PTHR12320:SF1">
    <property type="entry name" value="PROTEIN PHOSPHATASE PTC7 HOMOLOG"/>
    <property type="match status" value="1"/>
</dbReference>
<dbReference type="Proteomes" id="UP000654370">
    <property type="component" value="Unassembled WGS sequence"/>
</dbReference>
<dbReference type="GO" id="GO:0004722">
    <property type="term" value="F:protein serine/threonine phosphatase activity"/>
    <property type="evidence" value="ECO:0007669"/>
    <property type="project" value="UniProtKB-EC"/>
</dbReference>
<keyword evidence="1" id="KW-0479">Metal-binding</keyword>
<dbReference type="InterPro" id="IPR001932">
    <property type="entry name" value="PPM-type_phosphatase-like_dom"/>
</dbReference>
<comment type="caution">
    <text evidence="3">The sequence shown here is derived from an EMBL/GenBank/DDBJ whole genome shotgun (WGS) entry which is preliminary data.</text>
</comment>
<reference evidence="3" key="1">
    <citation type="submission" date="2020-12" db="EMBL/GenBank/DDBJ databases">
        <title>Metabolic potential, ecology and presence of endohyphal bacteria is reflected in genomic diversity of Mucoromycotina.</title>
        <authorList>
            <person name="Muszewska A."/>
            <person name="Okrasinska A."/>
            <person name="Steczkiewicz K."/>
            <person name="Drgas O."/>
            <person name="Orlowska M."/>
            <person name="Perlinska-Lenart U."/>
            <person name="Aleksandrzak-Piekarczyk T."/>
            <person name="Szatraj K."/>
            <person name="Zielenkiewicz U."/>
            <person name="Pilsyk S."/>
            <person name="Malc E."/>
            <person name="Mieczkowski P."/>
            <person name="Kruszewska J.S."/>
            <person name="Biernat P."/>
            <person name="Pawlowska J."/>
        </authorList>
    </citation>
    <scope>NUCLEOTIDE SEQUENCE</scope>
    <source>
        <strain evidence="3">WA0000067209</strain>
    </source>
</reference>
<comment type="similarity">
    <text evidence="1">Belongs to the PP2C family.</text>
</comment>
<proteinExistence type="inferred from homology"/>
<name>A0A8H7PJA6_MORIS</name>
<evidence type="ECO:0000256" key="1">
    <source>
        <dbReference type="RuleBase" id="RU366020"/>
    </source>
</evidence>
<evidence type="ECO:0000313" key="4">
    <source>
        <dbReference type="Proteomes" id="UP000654370"/>
    </source>
</evidence>
<evidence type="ECO:0000313" key="3">
    <source>
        <dbReference type="EMBL" id="KAG2175032.1"/>
    </source>
</evidence>
<comment type="catalytic activity">
    <reaction evidence="1">
        <text>O-phospho-L-threonyl-[protein] + H2O = L-threonyl-[protein] + phosphate</text>
        <dbReference type="Rhea" id="RHEA:47004"/>
        <dbReference type="Rhea" id="RHEA-COMP:11060"/>
        <dbReference type="Rhea" id="RHEA-COMP:11605"/>
        <dbReference type="ChEBI" id="CHEBI:15377"/>
        <dbReference type="ChEBI" id="CHEBI:30013"/>
        <dbReference type="ChEBI" id="CHEBI:43474"/>
        <dbReference type="ChEBI" id="CHEBI:61977"/>
        <dbReference type="EC" id="3.1.3.16"/>
    </reaction>
</comment>
<sequence>MFRPVANRLSLNARASIYQIWRRSLVPSFVALRPITARQEYLLHTSSTPPLQHQPVTVPTFSSEDTVHIVNDKPEPSEPQSNPNGSYNYVVAASWHPKNRNTRKSKDNAEKIPYWKRNKVGKVDAGEDAFFHTNTRKGLAVGVADGVGGWAEVGVDPALFSWTLMNNCANIAKDLESINAHDILDNAFTELVDGRTVSAGSSTACILEMCKKTGYMTSCNLGDSAFILIRDEKIVFESPSQQHFFNCPYQLTVVPDNYPNRASYVTDLPKDGDRKSFFLRNGDLIVLATDGYFDNVYSQETVQLVNAHMAQLPAGANNADVLTHVRVLAKMLTDAARRLSLDPKRLSPWAKGARAHGGHYRGGKVDDITCIVTLVQQENNAQE</sequence>
<dbReference type="EMBL" id="JAEPQZ010000012">
    <property type="protein sequence ID" value="KAG2175032.1"/>
    <property type="molecule type" value="Genomic_DNA"/>
</dbReference>
<dbReference type="GO" id="GO:0046872">
    <property type="term" value="F:metal ion binding"/>
    <property type="evidence" value="ECO:0007669"/>
    <property type="project" value="UniProtKB-UniRule"/>
</dbReference>
<keyword evidence="1" id="KW-0378">Hydrolase</keyword>
<feature type="domain" description="PPM-type phosphatase" evidence="2">
    <location>
        <begin position="113"/>
        <end position="375"/>
    </location>
</feature>
<dbReference type="InterPro" id="IPR039123">
    <property type="entry name" value="PPTC7"/>
</dbReference>
<comment type="catalytic activity">
    <reaction evidence="1">
        <text>O-phospho-L-seryl-[protein] + H2O = L-seryl-[protein] + phosphate</text>
        <dbReference type="Rhea" id="RHEA:20629"/>
        <dbReference type="Rhea" id="RHEA-COMP:9863"/>
        <dbReference type="Rhea" id="RHEA-COMP:11604"/>
        <dbReference type="ChEBI" id="CHEBI:15377"/>
        <dbReference type="ChEBI" id="CHEBI:29999"/>
        <dbReference type="ChEBI" id="CHEBI:43474"/>
        <dbReference type="ChEBI" id="CHEBI:83421"/>
        <dbReference type="EC" id="3.1.3.16"/>
    </reaction>
</comment>
<keyword evidence="1" id="KW-0904">Protein phosphatase</keyword>
<keyword evidence="4" id="KW-1185">Reference proteome</keyword>
<organism evidence="3 4">
    <name type="scientific">Mortierella isabellina</name>
    <name type="common">Filamentous fungus</name>
    <name type="synonym">Umbelopsis isabellina</name>
    <dbReference type="NCBI Taxonomy" id="91625"/>
    <lineage>
        <taxon>Eukaryota</taxon>
        <taxon>Fungi</taxon>
        <taxon>Fungi incertae sedis</taxon>
        <taxon>Mucoromycota</taxon>
        <taxon>Mucoromycotina</taxon>
        <taxon>Umbelopsidomycetes</taxon>
        <taxon>Umbelopsidales</taxon>
        <taxon>Umbelopsidaceae</taxon>
        <taxon>Umbelopsis</taxon>
    </lineage>
</organism>
<gene>
    <name evidence="3" type="ORF">INT43_006094</name>
</gene>
<protein>
    <recommendedName>
        <fullName evidence="1">Protein phosphatase</fullName>
        <ecNumber evidence="1">3.1.3.16</ecNumber>
    </recommendedName>
</protein>
<comment type="cofactor">
    <cofactor evidence="1">
        <name>Mg(2+)</name>
        <dbReference type="ChEBI" id="CHEBI:18420"/>
    </cofactor>
</comment>
<dbReference type="OrthoDB" id="60843at2759"/>
<dbReference type="SUPFAM" id="SSF81606">
    <property type="entry name" value="PP2C-like"/>
    <property type="match status" value="1"/>
</dbReference>
<comment type="cofactor">
    <cofactor evidence="1">
        <name>Mn(2+)</name>
        <dbReference type="ChEBI" id="CHEBI:29035"/>
    </cofactor>
</comment>
<evidence type="ECO:0000259" key="2">
    <source>
        <dbReference type="PROSITE" id="PS51746"/>
    </source>
</evidence>
<keyword evidence="1" id="KW-0464">Manganese</keyword>
<dbReference type="PANTHER" id="PTHR12320">
    <property type="entry name" value="PROTEIN PHOSPHATASE 2C"/>
    <property type="match status" value="1"/>
</dbReference>
<dbReference type="Gene3D" id="3.60.40.10">
    <property type="entry name" value="PPM-type phosphatase domain"/>
    <property type="match status" value="2"/>
</dbReference>